<reference evidence="3" key="1">
    <citation type="journal article" date="2014" name="Nat. Genet.">
        <title>Genome of the human hookworm Necator americanus.</title>
        <authorList>
            <person name="Tang Y.T."/>
            <person name="Gao X."/>
            <person name="Rosa B.A."/>
            <person name="Abubucker S."/>
            <person name="Hallsworth-Pepin K."/>
            <person name="Martin J."/>
            <person name="Tyagi R."/>
            <person name="Heizer E."/>
            <person name="Zhang X."/>
            <person name="Bhonagiri-Palsikar V."/>
            <person name="Minx P."/>
            <person name="Warren W.C."/>
            <person name="Wang Q."/>
            <person name="Zhan B."/>
            <person name="Hotez P.J."/>
            <person name="Sternberg P.W."/>
            <person name="Dougall A."/>
            <person name="Gaze S.T."/>
            <person name="Mulvenna J."/>
            <person name="Sotillo J."/>
            <person name="Ranganathan S."/>
            <person name="Rabelo E.M."/>
            <person name="Wilson R.K."/>
            <person name="Felgner P.L."/>
            <person name="Bethony J."/>
            <person name="Hawdon J.M."/>
            <person name="Gasser R.B."/>
            <person name="Loukas A."/>
            <person name="Mitreva M."/>
        </authorList>
    </citation>
    <scope>NUCLEOTIDE SEQUENCE [LARGE SCALE GENOMIC DNA]</scope>
</reference>
<accession>W2T2F3</accession>
<organism evidence="2 3">
    <name type="scientific">Necator americanus</name>
    <name type="common">Human hookworm</name>
    <dbReference type="NCBI Taxonomy" id="51031"/>
    <lineage>
        <taxon>Eukaryota</taxon>
        <taxon>Metazoa</taxon>
        <taxon>Ecdysozoa</taxon>
        <taxon>Nematoda</taxon>
        <taxon>Chromadorea</taxon>
        <taxon>Rhabditida</taxon>
        <taxon>Rhabditina</taxon>
        <taxon>Rhabditomorpha</taxon>
        <taxon>Strongyloidea</taxon>
        <taxon>Ancylostomatidae</taxon>
        <taxon>Bunostominae</taxon>
        <taxon>Necator</taxon>
    </lineage>
</organism>
<feature type="region of interest" description="Disordered" evidence="1">
    <location>
        <begin position="30"/>
        <end position="74"/>
    </location>
</feature>
<evidence type="ECO:0000313" key="3">
    <source>
        <dbReference type="Proteomes" id="UP000053676"/>
    </source>
</evidence>
<sequence>MIRYVTIAALLKITKYIKILKDFRNQSIVVTPGDDGEKGSPGGGGGSFGGGGGSTGGGGASISPGAVNSSGGIC</sequence>
<evidence type="ECO:0000256" key="1">
    <source>
        <dbReference type="SAM" id="MobiDB-lite"/>
    </source>
</evidence>
<proteinExistence type="predicted"/>
<gene>
    <name evidence="2" type="ORF">NECAME_11872</name>
</gene>
<evidence type="ECO:0000313" key="2">
    <source>
        <dbReference type="EMBL" id="ETN76185.1"/>
    </source>
</evidence>
<feature type="compositionally biased region" description="Gly residues" evidence="1">
    <location>
        <begin position="39"/>
        <end position="60"/>
    </location>
</feature>
<keyword evidence="3" id="KW-1185">Reference proteome</keyword>
<dbReference type="AlphaFoldDB" id="W2T2F3"/>
<dbReference type="EMBL" id="KI660244">
    <property type="protein sequence ID" value="ETN76185.1"/>
    <property type="molecule type" value="Genomic_DNA"/>
</dbReference>
<name>W2T2F3_NECAM</name>
<dbReference type="KEGG" id="nai:NECAME_11872"/>
<protein>
    <submittedName>
        <fullName evidence="2">Uncharacterized protein</fullName>
    </submittedName>
</protein>
<dbReference type="Proteomes" id="UP000053676">
    <property type="component" value="Unassembled WGS sequence"/>
</dbReference>